<dbReference type="InterPro" id="IPR039448">
    <property type="entry name" value="Beta_helix"/>
</dbReference>
<dbReference type="InterPro" id="IPR051550">
    <property type="entry name" value="SCF-Subunits/Alg-Epimerases"/>
</dbReference>
<dbReference type="InterPro" id="IPR026453">
    <property type="entry name" value="PGF_pre_PGF"/>
</dbReference>
<feature type="domain" description="Periplasmic copper-binding protein NosD beta helix" evidence="6">
    <location>
        <begin position="545"/>
        <end position="665"/>
    </location>
</feature>
<accession>A0A7G9Z813</accession>
<evidence type="ECO:0000256" key="4">
    <source>
        <dbReference type="SAM" id="MobiDB-lite"/>
    </source>
</evidence>
<keyword evidence="5" id="KW-0472">Membrane</keyword>
<dbReference type="NCBIfam" id="TIGR03804">
    <property type="entry name" value="para_beta_helix"/>
    <property type="match status" value="7"/>
</dbReference>
<organism evidence="8">
    <name type="scientific">Candidatus Methanophaga sp. ANME-1 ERB7</name>
    <dbReference type="NCBI Taxonomy" id="2759913"/>
    <lineage>
        <taxon>Archaea</taxon>
        <taxon>Methanobacteriati</taxon>
        <taxon>Methanobacteriota</taxon>
        <taxon>Stenosarchaea group</taxon>
        <taxon>Methanomicrobia</taxon>
        <taxon>Candidatus Methanophagales</taxon>
        <taxon>Candidatus Methanophagaceae</taxon>
        <taxon>Candidatus Methanophaga</taxon>
    </lineage>
</organism>
<dbReference type="InterPro" id="IPR012334">
    <property type="entry name" value="Pectin_lyas_fold"/>
</dbReference>
<keyword evidence="3" id="KW-0833">Ubl conjugation pathway</keyword>
<dbReference type="InterPro" id="IPR007742">
    <property type="entry name" value="NosD_dom"/>
</dbReference>
<dbReference type="PANTHER" id="PTHR22990:SF15">
    <property type="entry name" value="F-BOX ONLY PROTEIN 10"/>
    <property type="match status" value="1"/>
</dbReference>
<feature type="transmembrane region" description="Helical" evidence="5">
    <location>
        <begin position="1259"/>
        <end position="1279"/>
    </location>
</feature>
<comment type="pathway">
    <text evidence="1">Protein modification; protein ubiquitination.</text>
</comment>
<dbReference type="InterPro" id="IPR022441">
    <property type="entry name" value="Para_beta_helix_rpt-2"/>
</dbReference>
<evidence type="ECO:0000313" key="8">
    <source>
        <dbReference type="EMBL" id="QNO56397.1"/>
    </source>
</evidence>
<keyword evidence="5" id="KW-0812">Transmembrane</keyword>
<evidence type="ECO:0000256" key="5">
    <source>
        <dbReference type="SAM" id="Phobius"/>
    </source>
</evidence>
<dbReference type="Pfam" id="PF13229">
    <property type="entry name" value="Beta_helix"/>
    <property type="match status" value="1"/>
</dbReference>
<reference evidence="8" key="1">
    <citation type="submission" date="2020-06" db="EMBL/GenBank/DDBJ databases">
        <title>Unique genomic features of the anaerobic methanotrophic archaea.</title>
        <authorList>
            <person name="Chadwick G.L."/>
            <person name="Skennerton C.T."/>
            <person name="Laso-Perez R."/>
            <person name="Leu A.O."/>
            <person name="Speth D.R."/>
            <person name="Yu H."/>
            <person name="Morgan-Lang C."/>
            <person name="Hatzenpichler R."/>
            <person name="Goudeau D."/>
            <person name="Malmstrom R."/>
            <person name="Brazelton W.J."/>
            <person name="Woyke T."/>
            <person name="Hallam S.J."/>
            <person name="Tyson G.W."/>
            <person name="Wegener G."/>
            <person name="Boetius A."/>
            <person name="Orphan V."/>
        </authorList>
    </citation>
    <scope>NUCLEOTIDE SEQUENCE</scope>
</reference>
<dbReference type="Gene3D" id="2.160.20.10">
    <property type="entry name" value="Single-stranded right-handed beta-helix, Pectin lyase-like"/>
    <property type="match status" value="4"/>
</dbReference>
<evidence type="ECO:0000259" key="7">
    <source>
        <dbReference type="Pfam" id="PF13229"/>
    </source>
</evidence>
<dbReference type="PANTHER" id="PTHR22990">
    <property type="entry name" value="F-BOX ONLY PROTEIN"/>
    <property type="match status" value="1"/>
</dbReference>
<evidence type="ECO:0000256" key="1">
    <source>
        <dbReference type="ARBA" id="ARBA00004906"/>
    </source>
</evidence>
<keyword evidence="2" id="KW-0677">Repeat</keyword>
<name>A0A7G9Z813_9EURY</name>
<feature type="domain" description="Periplasmic copper-binding protein NosD beta helix" evidence="6">
    <location>
        <begin position="56"/>
        <end position="169"/>
    </location>
</feature>
<feature type="compositionally biased region" description="Pro residues" evidence="4">
    <location>
        <begin position="1213"/>
        <end position="1248"/>
    </location>
</feature>
<dbReference type="SMART" id="SM00710">
    <property type="entry name" value="PbH1"/>
    <property type="match status" value="16"/>
</dbReference>
<feature type="transmembrane region" description="Helical" evidence="5">
    <location>
        <begin position="12"/>
        <end position="35"/>
    </location>
</feature>
<keyword evidence="5" id="KW-1133">Transmembrane helix</keyword>
<dbReference type="InterPro" id="IPR006626">
    <property type="entry name" value="PbH1"/>
</dbReference>
<evidence type="ECO:0000256" key="3">
    <source>
        <dbReference type="ARBA" id="ARBA00022786"/>
    </source>
</evidence>
<dbReference type="NCBIfam" id="TIGR04213">
    <property type="entry name" value="PGF_pre_PGF"/>
    <property type="match status" value="1"/>
</dbReference>
<gene>
    <name evidence="8" type="ORF">EIIOIEJP_00004</name>
</gene>
<dbReference type="EMBL" id="MT631655">
    <property type="protein sequence ID" value="QNO56397.1"/>
    <property type="molecule type" value="Genomic_DNA"/>
</dbReference>
<dbReference type="InterPro" id="IPR011050">
    <property type="entry name" value="Pectin_lyase_fold/virulence"/>
</dbReference>
<dbReference type="Pfam" id="PF05048">
    <property type="entry name" value="NosD"/>
    <property type="match status" value="2"/>
</dbReference>
<evidence type="ECO:0000256" key="2">
    <source>
        <dbReference type="ARBA" id="ARBA00022737"/>
    </source>
</evidence>
<sequence length="1284" mass="142155">MDEKMKVYCKQGIFKYILLELCVVFSICIFISLALTPTASATLYYVNLGESIQVAVDNATDGDTIIVRDGSYTENIDVDKRLTIRSENGYATVQAANTRDSIFEVTADYVNISGFTVKNSFSCAGISLKDRNHCNISNNKVSNNSCGISLENSSNNFIMNNIASNNARGGCVPPPVYQIKRPKIKPTKKPDESYTLYPEPTEEPIIKPLEEPIKPSKEPLKKTMKEPIIKPLEEPIKLMEDPKIKAPKEPIKPMEEPIIKPMEEPIIKLMKAPIIKPMEAPIIKPMEAPIIKPMEAPIIKLMEAPIIIKPLGAPIIKPLGGPIKDGSGISLYDLSNNNTIINNTINFNFLGINIQNSNNNNIRNNDASFNKYFGIYLHTSSLNNVTRNNNASSNERFGILLDSSDKNTITCNYANRTKNGIGIYLYNSSSENNIENNTANNNSYDGIAIGKSSDDNEIRNNIASFNNESGTILFSCNDNNVIDNNLSSNTFGLSLMELEFGGNTNNNQIKDNDINYSKNCGIILWDLRYPNNITDNNVSNNSLFGIFACNSTNQTIRFNKANFSERGIGLRESRDILLKNNFANSNKISGISLINSTKNRILDNYANLNIYEGIYLSNSTSNVISNNNVSSNKYFGISLYSSYNNTITNNIAESNYYSEIFLYNSPIENNTIDYKEPLIQVDEVHGVRLHLLTPSFQIIENGTNANYYMVVENLGNSRDTFNLSISSVDKPKMLTLNKYNVSCDAGAEDFFLTNTISDEVKLSQLTKIEVAKTNVETIKLTVGDTKPGIYRVKVTAVSVNDTTVKDVIETRTLVPGRIASPKIAESAIINSTIINNSTIKTSAIINSTISNSTITGSVITNSEVISTHLDDVVIEDAKVVRENIFSGNITINGTKYIISTKTRIPLIIRSIRSDRRDSDLVGIKNKTLVINATNSRICFNISAKKDYFAGSMSVQKSKIPPEGIPECDNKVGGYVYANASDNLAESTDWLRIYMYYDPNELGGLNERSLRLSYFNETADEPGWEYIPISGINPIENYVWGNISHFSTFALASVYGGGDGGIRPLPDEIIIDIANWGTNTFLLECLGHDITRVLIDLKSMKINAKVALKKVDKPVEFPDPPGIVYGYFDISTNIEPEKIRSSKIHFKILKSWTVFNDINVETIKLWRYAKGWEELETAKIKEDDKHLHFCAETKCFSLIAITSEKRARDVTPTAPAPKAPAPTAPTPTPTPTTPAPTPPSESPVPSPPVDRAPISLTGRLIIIVAIVALAIAVSVTCLVLRRRKT</sequence>
<protein>
    <recommendedName>
        <fullName evidence="9">Right handed beta helix domain-containing protein</fullName>
    </recommendedName>
</protein>
<feature type="region of interest" description="Disordered" evidence="4">
    <location>
        <begin position="1206"/>
        <end position="1248"/>
    </location>
</feature>
<proteinExistence type="predicted"/>
<evidence type="ECO:0008006" key="9">
    <source>
        <dbReference type="Google" id="ProtNLM"/>
    </source>
</evidence>
<evidence type="ECO:0000259" key="6">
    <source>
        <dbReference type="Pfam" id="PF05048"/>
    </source>
</evidence>
<dbReference type="SUPFAM" id="SSF51126">
    <property type="entry name" value="Pectin lyase-like"/>
    <property type="match status" value="3"/>
</dbReference>
<feature type="domain" description="Right handed beta helix" evidence="7">
    <location>
        <begin position="326"/>
        <end position="461"/>
    </location>
</feature>